<keyword evidence="1" id="KW-0472">Membrane</keyword>
<feature type="transmembrane region" description="Helical" evidence="1">
    <location>
        <begin position="240"/>
        <end position="264"/>
    </location>
</feature>
<dbReference type="OrthoDB" id="1712176at2759"/>
<evidence type="ECO:0000256" key="1">
    <source>
        <dbReference type="SAM" id="Phobius"/>
    </source>
</evidence>
<dbReference type="GO" id="GO:0016020">
    <property type="term" value="C:membrane"/>
    <property type="evidence" value="ECO:0007669"/>
    <property type="project" value="TreeGrafter"/>
</dbReference>
<name>A0A8T0CM35_CORYI</name>
<comment type="caution">
    <text evidence="3">The sequence shown here is derived from an EMBL/GenBank/DDBJ whole genome shotgun (WGS) entry which is preliminary data.</text>
</comment>
<proteinExistence type="predicted"/>
<dbReference type="Gramene" id="rna-gnl|WGS:JABURB|Cocit.L3632.1">
    <property type="protein sequence ID" value="cds-KAF7846875.1"/>
    <property type="gene ID" value="gene-BT93_L3632"/>
</dbReference>
<feature type="transmembrane region" description="Helical" evidence="1">
    <location>
        <begin position="313"/>
        <end position="338"/>
    </location>
</feature>
<evidence type="ECO:0000259" key="2">
    <source>
        <dbReference type="Pfam" id="PF13962"/>
    </source>
</evidence>
<dbReference type="AlphaFoldDB" id="A0A8T0CM35"/>
<protein>
    <recommendedName>
        <fullName evidence="2">PGG domain-containing protein</fullName>
    </recommendedName>
</protein>
<dbReference type="Proteomes" id="UP000806378">
    <property type="component" value="Unassembled WGS sequence"/>
</dbReference>
<dbReference type="InterPro" id="IPR026961">
    <property type="entry name" value="PGG_dom"/>
</dbReference>
<feature type="domain" description="PGG" evidence="2">
    <location>
        <begin position="193"/>
        <end position="304"/>
    </location>
</feature>
<keyword evidence="1" id="KW-1133">Transmembrane helix</keyword>
<keyword evidence="1" id="KW-0812">Transmembrane</keyword>
<dbReference type="EMBL" id="MU091672">
    <property type="protein sequence ID" value="KAF7846875.1"/>
    <property type="molecule type" value="Genomic_DNA"/>
</dbReference>
<accession>A0A8T0CM35</accession>
<reference evidence="3" key="1">
    <citation type="submission" date="2020-05" db="EMBL/GenBank/DDBJ databases">
        <title>WGS assembly of Corymbia citriodora subspecies variegata.</title>
        <authorList>
            <person name="Barry K."/>
            <person name="Hundley H."/>
            <person name="Shu S."/>
            <person name="Jenkins J."/>
            <person name="Grimwood J."/>
            <person name="Baten A."/>
        </authorList>
    </citation>
    <scope>NUCLEOTIDE SEQUENCE</scope>
    <source>
        <strain evidence="3">CV2-018</strain>
    </source>
</reference>
<organism evidence="3 4">
    <name type="scientific">Corymbia citriodora subsp. variegata</name>
    <dbReference type="NCBI Taxonomy" id="360336"/>
    <lineage>
        <taxon>Eukaryota</taxon>
        <taxon>Viridiplantae</taxon>
        <taxon>Streptophyta</taxon>
        <taxon>Embryophyta</taxon>
        <taxon>Tracheophyta</taxon>
        <taxon>Spermatophyta</taxon>
        <taxon>Magnoliopsida</taxon>
        <taxon>eudicotyledons</taxon>
        <taxon>Gunneridae</taxon>
        <taxon>Pentapetalae</taxon>
        <taxon>rosids</taxon>
        <taxon>malvids</taxon>
        <taxon>Myrtales</taxon>
        <taxon>Myrtaceae</taxon>
        <taxon>Myrtoideae</taxon>
        <taxon>Eucalypteae</taxon>
        <taxon>Corymbia</taxon>
    </lineage>
</organism>
<evidence type="ECO:0000313" key="4">
    <source>
        <dbReference type="Proteomes" id="UP000806378"/>
    </source>
</evidence>
<gene>
    <name evidence="3" type="ORF">BT93_L3632</name>
</gene>
<evidence type="ECO:0000313" key="3">
    <source>
        <dbReference type="EMBL" id="KAF7846875.1"/>
    </source>
</evidence>
<dbReference type="Pfam" id="PF13962">
    <property type="entry name" value="PGG"/>
    <property type="match status" value="1"/>
</dbReference>
<keyword evidence="4" id="KW-1185">Reference proteome</keyword>
<feature type="transmembrane region" description="Helical" evidence="1">
    <location>
        <begin position="285"/>
        <end position="307"/>
    </location>
</feature>
<dbReference type="PANTHER" id="PTHR24177:SF472">
    <property type="entry name" value="PGG DOMAIN-CONTAINING PROTEIN"/>
    <property type="match status" value="1"/>
</dbReference>
<sequence length="358" mass="40674">MLCAAPFIKRIGESKLRHKCSLEFANLALTEKKTQMKTPEILEFLLASGIVLEAASHGIFEIVSLCLKHFPELMWDENFTKELMKEVVSGRHVELFRLVNSHHIPYLTNDTWTKHGLMKAVTEWSPRCATLDVSGAVFLMQRELQWYKVLEDTSDPSSKSLVLLEDPLTERRRKTYWEVFVEQRQDLFKEAGQWMKNTSSTCSIVATILITVSFATALKIPGGNDSSTGIPIFLKKGSFAVFAVADALALFSSVTATSMFLAILTSHYTIEDFLHSLPRKLILGLSFLFLSLGFILVAFGSALTIILSEQLQWIYIPITLLAAFPVVLFTILHLPLWVEMVESTYRPRLHRRMKKIWT</sequence>
<dbReference type="PANTHER" id="PTHR24177">
    <property type="entry name" value="CASKIN"/>
    <property type="match status" value="1"/>
</dbReference>